<evidence type="ECO:0000256" key="4">
    <source>
        <dbReference type="ARBA" id="ARBA00022679"/>
    </source>
</evidence>
<dbReference type="InterPro" id="IPR035965">
    <property type="entry name" value="PAS-like_dom_sf"/>
</dbReference>
<keyword evidence="9" id="KW-1185">Reference proteome</keyword>
<dbReference type="Gene3D" id="3.30.450.20">
    <property type="entry name" value="PAS domain"/>
    <property type="match status" value="4"/>
</dbReference>
<reference evidence="8 9" key="1">
    <citation type="submission" date="2014-01" db="EMBL/GenBank/DDBJ databases">
        <title>Full genme sequencing of cellulolytic bacterium Gynuella sunshinyii YC6258T gen. nov., sp. nov.</title>
        <authorList>
            <person name="Khan H."/>
            <person name="Chung E.J."/>
            <person name="Chung Y.R."/>
        </authorList>
    </citation>
    <scope>NUCLEOTIDE SEQUENCE [LARGE SCALE GENOMIC DNA]</scope>
    <source>
        <strain evidence="8 9">YC6258</strain>
    </source>
</reference>
<comment type="catalytic activity">
    <reaction evidence="1">
        <text>ATP + protein L-histidine = ADP + protein N-phospho-L-histidine.</text>
        <dbReference type="EC" id="2.7.13.3"/>
    </reaction>
</comment>
<dbReference type="NCBIfam" id="TIGR00229">
    <property type="entry name" value="sensory_box"/>
    <property type="match status" value="3"/>
</dbReference>
<dbReference type="AlphaFoldDB" id="A0A0C5VGD2"/>
<dbReference type="HOGENOM" id="CLU_552938_0_0_6"/>
<evidence type="ECO:0000313" key="8">
    <source>
        <dbReference type="EMBL" id="AJQ93662.1"/>
    </source>
</evidence>
<dbReference type="InterPro" id="IPR000014">
    <property type="entry name" value="PAS"/>
</dbReference>
<dbReference type="RefSeq" id="WP_044616387.1">
    <property type="nucleotide sequence ID" value="NZ_CP007142.1"/>
</dbReference>
<proteinExistence type="predicted"/>
<dbReference type="PANTHER" id="PTHR43304:SF1">
    <property type="entry name" value="PAC DOMAIN-CONTAINING PROTEIN"/>
    <property type="match status" value="1"/>
</dbReference>
<accession>A0A0C5VGD2</accession>
<dbReference type="InterPro" id="IPR001610">
    <property type="entry name" value="PAC"/>
</dbReference>
<evidence type="ECO:0000313" key="9">
    <source>
        <dbReference type="Proteomes" id="UP000032266"/>
    </source>
</evidence>
<evidence type="ECO:0000259" key="7">
    <source>
        <dbReference type="PROSITE" id="PS50113"/>
    </source>
</evidence>
<feature type="domain" description="PAS" evidence="6">
    <location>
        <begin position="11"/>
        <end position="50"/>
    </location>
</feature>
<keyword evidence="5" id="KW-0418">Kinase</keyword>
<feature type="domain" description="PAS" evidence="6">
    <location>
        <begin position="123"/>
        <end position="193"/>
    </location>
</feature>
<evidence type="ECO:0000259" key="6">
    <source>
        <dbReference type="PROSITE" id="PS50112"/>
    </source>
</evidence>
<dbReference type="CDD" id="cd00130">
    <property type="entry name" value="PAS"/>
    <property type="match status" value="3"/>
</dbReference>
<dbReference type="PROSITE" id="PS50112">
    <property type="entry name" value="PAS"/>
    <property type="match status" value="2"/>
</dbReference>
<dbReference type="SMART" id="SM00091">
    <property type="entry name" value="PAS"/>
    <property type="match status" value="3"/>
</dbReference>
<dbReference type="EC" id="2.7.13.3" evidence="2"/>
<feature type="domain" description="PAC" evidence="7">
    <location>
        <begin position="323"/>
        <end position="375"/>
    </location>
</feature>
<dbReference type="InterPro" id="IPR000700">
    <property type="entry name" value="PAS-assoc_C"/>
</dbReference>
<dbReference type="Proteomes" id="UP000032266">
    <property type="component" value="Chromosome"/>
</dbReference>
<dbReference type="PANTHER" id="PTHR43304">
    <property type="entry name" value="PHYTOCHROME-LIKE PROTEIN CPH1"/>
    <property type="match status" value="1"/>
</dbReference>
<keyword evidence="3" id="KW-0597">Phosphoprotein</keyword>
<dbReference type="SUPFAM" id="SSF55785">
    <property type="entry name" value="PYP-like sensor domain (PAS domain)"/>
    <property type="match status" value="4"/>
</dbReference>
<protein>
    <recommendedName>
        <fullName evidence="2">histidine kinase</fullName>
        <ecNumber evidence="2">2.7.13.3</ecNumber>
    </recommendedName>
</protein>
<dbReference type="Pfam" id="PF13426">
    <property type="entry name" value="PAS_9"/>
    <property type="match status" value="3"/>
</dbReference>
<dbReference type="KEGG" id="gsn:YC6258_01614"/>
<dbReference type="GO" id="GO:0004673">
    <property type="term" value="F:protein histidine kinase activity"/>
    <property type="evidence" value="ECO:0007669"/>
    <property type="project" value="UniProtKB-EC"/>
</dbReference>
<dbReference type="InterPro" id="IPR052162">
    <property type="entry name" value="Sensor_kinase/Photoreceptor"/>
</dbReference>
<evidence type="ECO:0000256" key="2">
    <source>
        <dbReference type="ARBA" id="ARBA00012438"/>
    </source>
</evidence>
<name>A0A0C5VGD2_9GAMM</name>
<keyword evidence="4" id="KW-0808">Transferase</keyword>
<dbReference type="SMART" id="SM00086">
    <property type="entry name" value="PAC"/>
    <property type="match status" value="1"/>
</dbReference>
<dbReference type="PROSITE" id="PS50113">
    <property type="entry name" value="PAC"/>
    <property type="match status" value="1"/>
</dbReference>
<dbReference type="EMBL" id="CP007142">
    <property type="protein sequence ID" value="AJQ93662.1"/>
    <property type="molecule type" value="Genomic_DNA"/>
</dbReference>
<evidence type="ECO:0000256" key="3">
    <source>
        <dbReference type="ARBA" id="ARBA00022553"/>
    </source>
</evidence>
<organism evidence="8 9">
    <name type="scientific">Gynuella sunshinyii YC6258</name>
    <dbReference type="NCBI Taxonomy" id="1445510"/>
    <lineage>
        <taxon>Bacteria</taxon>
        <taxon>Pseudomonadati</taxon>
        <taxon>Pseudomonadota</taxon>
        <taxon>Gammaproteobacteria</taxon>
        <taxon>Oceanospirillales</taxon>
        <taxon>Saccharospirillaceae</taxon>
        <taxon>Gynuella</taxon>
    </lineage>
</organism>
<gene>
    <name evidence="8" type="ORF">YC6258_01614</name>
</gene>
<evidence type="ECO:0000256" key="1">
    <source>
        <dbReference type="ARBA" id="ARBA00000085"/>
    </source>
</evidence>
<sequence>MLNPESTWPHQLIEHLSDAIILCTPQGEIIHCNSSFALTLGYQVSDLTGQYCQKFISGDDQLSCSLKETASPRQIRQSFLHQRKHPVAFDIEIVAINEGGVETDFNCLICHPLIQQVSLPAEQPDHYINLFNKSIDAICLTREDGIIIDTNPSFCHMLGYTQDELLGQNILTLCSQQWIDHHENSLREQLRSKGYSSILEKEYIHKNGTPLSVSIRLFMETSKLTGERFIWSIARSQSDNDKLVRKLKDSEEMFRTLFDCSFDAIAYFRNDDTCELANHAFENLIGYNQQELQRLTFRDYTPPGWEDIEEQITSQVRQRGYSDVFEKEFIHKDGHIIPISLRASAQYNEHGEIIGSWLIYRDITQNRQILEELEHSKQVLEQAGRLANIGGWSYIVGTRQIRFTAEVCRILGIPFRQQASLKEMLELFSPESQSEIQASVEVTVLLRTPFDIEAIYNGFKNPRWMRLTGRIKSSSEGDIIFGVIQDIDEYKKQ</sequence>
<dbReference type="STRING" id="1445510.YC6258_01614"/>
<dbReference type="OrthoDB" id="73375at2"/>
<evidence type="ECO:0000256" key="5">
    <source>
        <dbReference type="ARBA" id="ARBA00022777"/>
    </source>
</evidence>